<proteinExistence type="predicted"/>
<keyword evidence="1" id="KW-1133">Transmembrane helix</keyword>
<reference evidence="2 3" key="1">
    <citation type="submission" date="2018-12" db="EMBL/GenBank/DDBJ databases">
        <title>Amycolatopsis eburnea sp. nov. actinomycete associate with arbuscular mycorrhiza fungal spore.</title>
        <authorList>
            <person name="Lumyong S."/>
            <person name="Chaiya L."/>
        </authorList>
    </citation>
    <scope>NUCLEOTIDE SEQUENCE [LARGE SCALE GENOMIC DNA]</scope>
    <source>
        <strain evidence="2 3">GLM-1</strain>
    </source>
</reference>
<keyword evidence="1" id="KW-0812">Transmembrane</keyword>
<organism evidence="2 3">
    <name type="scientific">Amycolatopsis eburnea</name>
    <dbReference type="NCBI Taxonomy" id="2267691"/>
    <lineage>
        <taxon>Bacteria</taxon>
        <taxon>Bacillati</taxon>
        <taxon>Actinomycetota</taxon>
        <taxon>Actinomycetes</taxon>
        <taxon>Pseudonocardiales</taxon>
        <taxon>Pseudonocardiaceae</taxon>
        <taxon>Amycolatopsis</taxon>
    </lineage>
</organism>
<dbReference type="AlphaFoldDB" id="A0A3R9ETP6"/>
<feature type="transmembrane region" description="Helical" evidence="1">
    <location>
        <begin position="27"/>
        <end position="51"/>
    </location>
</feature>
<evidence type="ECO:0000313" key="2">
    <source>
        <dbReference type="EMBL" id="RSD20049.1"/>
    </source>
</evidence>
<protein>
    <recommendedName>
        <fullName evidence="4">PH domain-containing protein</fullName>
    </recommendedName>
</protein>
<keyword evidence="1" id="KW-0472">Membrane</keyword>
<evidence type="ECO:0000313" key="3">
    <source>
        <dbReference type="Proteomes" id="UP000267081"/>
    </source>
</evidence>
<comment type="caution">
    <text evidence="2">The sequence shown here is derived from an EMBL/GenBank/DDBJ whole genome shotgun (WGS) entry which is preliminary data.</text>
</comment>
<feature type="transmembrane region" description="Helical" evidence="1">
    <location>
        <begin position="229"/>
        <end position="249"/>
    </location>
</feature>
<evidence type="ECO:0000256" key="1">
    <source>
        <dbReference type="SAM" id="Phobius"/>
    </source>
</evidence>
<accession>A0A3R9ETP6</accession>
<feature type="transmembrane region" description="Helical" evidence="1">
    <location>
        <begin position="255"/>
        <end position="272"/>
    </location>
</feature>
<dbReference type="Proteomes" id="UP000267081">
    <property type="component" value="Unassembled WGS sequence"/>
</dbReference>
<gene>
    <name evidence="2" type="ORF">EIY87_17685</name>
</gene>
<sequence>MVSTTPGEPETDAVQVRLPIHNPPSELRTAVGCMAFFGVVLAAAACALAWVRSGDPVMYLVSPVLGALAVLCFCAKPILGRYLRRNGALVTARVEFGPDGFRQPLEDKTTLVLPWDDVRRFDFRRGQPNGRVALAVSLVDDEAIRNLNPDCRHKSEDGFILSSAMALEEAEKASAAIKLYRPGLVRWTSKDVRRGGFGIPNPVKRLVKRWSADSARTLVRADRASAGRLFVLWVAWLAVIADFVAPAFYDIPPGIPLPVALVIWVLLYLTRFRGDAGEFALTADTITWRPEEGDPVRVRRADLARLTVELSTKKATRRYVSVHAILRRGEDRLLAAKVSPGAAKNVLRLVNP</sequence>
<keyword evidence="3" id="KW-1185">Reference proteome</keyword>
<evidence type="ECO:0008006" key="4">
    <source>
        <dbReference type="Google" id="ProtNLM"/>
    </source>
</evidence>
<name>A0A3R9ETP6_9PSEU</name>
<feature type="transmembrane region" description="Helical" evidence="1">
    <location>
        <begin position="57"/>
        <end position="75"/>
    </location>
</feature>
<dbReference type="EMBL" id="RSEC01000036">
    <property type="protein sequence ID" value="RSD20049.1"/>
    <property type="molecule type" value="Genomic_DNA"/>
</dbReference>